<dbReference type="PIRSF" id="PIRSF037532">
    <property type="entry name" value="STHK_NtrY"/>
    <property type="match status" value="1"/>
</dbReference>
<dbReference type="SMART" id="SM00304">
    <property type="entry name" value="HAMP"/>
    <property type="match status" value="1"/>
</dbReference>
<feature type="domain" description="HAMP" evidence="16">
    <location>
        <begin position="321"/>
        <end position="374"/>
    </location>
</feature>
<dbReference type="Pfam" id="PF19312">
    <property type="entry name" value="NtrY_N"/>
    <property type="match status" value="1"/>
</dbReference>
<dbReference type="GO" id="GO:0005886">
    <property type="term" value="C:plasma membrane"/>
    <property type="evidence" value="ECO:0007669"/>
    <property type="project" value="UniProtKB-SubCell"/>
</dbReference>
<evidence type="ECO:0000256" key="10">
    <source>
        <dbReference type="ARBA" id="ARBA00022840"/>
    </source>
</evidence>
<dbReference type="GO" id="GO:0005524">
    <property type="term" value="F:ATP binding"/>
    <property type="evidence" value="ECO:0007669"/>
    <property type="project" value="UniProtKB-KW"/>
</dbReference>
<keyword evidence="6" id="KW-0808">Transferase</keyword>
<dbReference type="Proteomes" id="UP000628017">
    <property type="component" value="Unassembled WGS sequence"/>
</dbReference>
<keyword evidence="9 17" id="KW-0418">Kinase</keyword>
<comment type="caution">
    <text evidence="17">The sequence shown here is derived from an EMBL/GenBank/DDBJ whole genome shotgun (WGS) entry which is preliminary data.</text>
</comment>
<evidence type="ECO:0000313" key="18">
    <source>
        <dbReference type="Proteomes" id="UP000628017"/>
    </source>
</evidence>
<gene>
    <name evidence="17" type="primary">ntrY</name>
    <name evidence="17" type="ORF">GCM10011498_21570</name>
</gene>
<dbReference type="PANTHER" id="PTHR42878:SF7">
    <property type="entry name" value="SENSOR HISTIDINE KINASE GLRK"/>
    <property type="match status" value="1"/>
</dbReference>
<dbReference type="GO" id="GO:0007234">
    <property type="term" value="P:osmosensory signaling via phosphorelay pathway"/>
    <property type="evidence" value="ECO:0007669"/>
    <property type="project" value="TreeGrafter"/>
</dbReference>
<comment type="subcellular location">
    <subcellularLocation>
        <location evidence="2">Cell membrane</location>
        <topology evidence="2">Multi-pass membrane protein</topology>
    </subcellularLocation>
</comment>
<name>A0A916R1D4_9RHOB</name>
<keyword evidence="8" id="KW-0547">Nucleotide-binding</keyword>
<dbReference type="SUPFAM" id="SSF47384">
    <property type="entry name" value="Homodimeric domain of signal transducing histidine kinase"/>
    <property type="match status" value="1"/>
</dbReference>
<dbReference type="InterPro" id="IPR045671">
    <property type="entry name" value="NtrY-like_N"/>
</dbReference>
<keyword evidence="12" id="KW-0902">Two-component regulatory system</keyword>
<dbReference type="PROSITE" id="PS50109">
    <property type="entry name" value="HIS_KIN"/>
    <property type="match status" value="1"/>
</dbReference>
<dbReference type="SMART" id="SM00387">
    <property type="entry name" value="HATPase_c"/>
    <property type="match status" value="1"/>
</dbReference>
<evidence type="ECO:0000256" key="5">
    <source>
        <dbReference type="ARBA" id="ARBA00022553"/>
    </source>
</evidence>
<evidence type="ECO:0000259" key="16">
    <source>
        <dbReference type="PROSITE" id="PS50885"/>
    </source>
</evidence>
<dbReference type="SUPFAM" id="SSF55785">
    <property type="entry name" value="PYP-like sensor domain (PAS domain)"/>
    <property type="match status" value="1"/>
</dbReference>
<evidence type="ECO:0000256" key="1">
    <source>
        <dbReference type="ARBA" id="ARBA00000085"/>
    </source>
</evidence>
<dbReference type="InterPro" id="IPR004358">
    <property type="entry name" value="Sig_transdc_His_kin-like_C"/>
</dbReference>
<dbReference type="InterPro" id="IPR003594">
    <property type="entry name" value="HATPase_dom"/>
</dbReference>
<dbReference type="CDD" id="cd06225">
    <property type="entry name" value="HAMP"/>
    <property type="match status" value="1"/>
</dbReference>
<dbReference type="GO" id="GO:0000156">
    <property type="term" value="F:phosphorelay response regulator activity"/>
    <property type="evidence" value="ECO:0007669"/>
    <property type="project" value="TreeGrafter"/>
</dbReference>
<reference evidence="17" key="1">
    <citation type="journal article" date="2014" name="Int. J. Syst. Evol. Microbiol.">
        <title>Complete genome sequence of Corynebacterium casei LMG S-19264T (=DSM 44701T), isolated from a smear-ripened cheese.</title>
        <authorList>
            <consortium name="US DOE Joint Genome Institute (JGI-PGF)"/>
            <person name="Walter F."/>
            <person name="Albersmeier A."/>
            <person name="Kalinowski J."/>
            <person name="Ruckert C."/>
        </authorList>
    </citation>
    <scope>NUCLEOTIDE SEQUENCE</scope>
    <source>
        <strain evidence="17">CGMCC 1.15880</strain>
    </source>
</reference>
<dbReference type="InterPro" id="IPR050351">
    <property type="entry name" value="BphY/WalK/GraS-like"/>
</dbReference>
<evidence type="ECO:0000256" key="8">
    <source>
        <dbReference type="ARBA" id="ARBA00022741"/>
    </source>
</evidence>
<dbReference type="GO" id="GO:0000155">
    <property type="term" value="F:phosphorelay sensor kinase activity"/>
    <property type="evidence" value="ECO:0007669"/>
    <property type="project" value="InterPro"/>
</dbReference>
<keyword evidence="13 14" id="KW-0472">Membrane</keyword>
<evidence type="ECO:0000256" key="3">
    <source>
        <dbReference type="ARBA" id="ARBA00012438"/>
    </source>
</evidence>
<dbReference type="Gene3D" id="6.10.340.10">
    <property type="match status" value="1"/>
</dbReference>
<protein>
    <recommendedName>
        <fullName evidence="3">histidine kinase</fullName>
        <ecNumber evidence="3">2.7.13.3</ecNumber>
    </recommendedName>
</protein>
<evidence type="ECO:0000256" key="14">
    <source>
        <dbReference type="SAM" id="Phobius"/>
    </source>
</evidence>
<dbReference type="InterPro" id="IPR017232">
    <property type="entry name" value="NtrY"/>
</dbReference>
<feature type="transmembrane region" description="Helical" evidence="14">
    <location>
        <begin position="98"/>
        <end position="123"/>
    </location>
</feature>
<dbReference type="InterPro" id="IPR036890">
    <property type="entry name" value="HATPase_C_sf"/>
</dbReference>
<dbReference type="AlphaFoldDB" id="A0A916R1D4"/>
<evidence type="ECO:0000256" key="9">
    <source>
        <dbReference type="ARBA" id="ARBA00022777"/>
    </source>
</evidence>
<dbReference type="InterPro" id="IPR035965">
    <property type="entry name" value="PAS-like_dom_sf"/>
</dbReference>
<dbReference type="InterPro" id="IPR005467">
    <property type="entry name" value="His_kinase_dom"/>
</dbReference>
<feature type="domain" description="Histidine kinase" evidence="15">
    <location>
        <begin position="512"/>
        <end position="736"/>
    </location>
</feature>
<dbReference type="GO" id="GO:0030295">
    <property type="term" value="F:protein kinase activator activity"/>
    <property type="evidence" value="ECO:0007669"/>
    <property type="project" value="TreeGrafter"/>
</dbReference>
<feature type="transmembrane region" description="Helical" evidence="14">
    <location>
        <begin position="298"/>
        <end position="320"/>
    </location>
</feature>
<evidence type="ECO:0000259" key="15">
    <source>
        <dbReference type="PROSITE" id="PS50109"/>
    </source>
</evidence>
<dbReference type="RefSeq" id="WP_188674807.1">
    <property type="nucleotide sequence ID" value="NZ_BMKA01000003.1"/>
</dbReference>
<dbReference type="Pfam" id="PF00512">
    <property type="entry name" value="HisKA"/>
    <property type="match status" value="1"/>
</dbReference>
<accession>A0A916R1D4</accession>
<evidence type="ECO:0000256" key="12">
    <source>
        <dbReference type="ARBA" id="ARBA00023012"/>
    </source>
</evidence>
<keyword evidence="10" id="KW-0067">ATP-binding</keyword>
<evidence type="ECO:0000256" key="7">
    <source>
        <dbReference type="ARBA" id="ARBA00022692"/>
    </source>
</evidence>
<keyword evidence="11 14" id="KW-1133">Transmembrane helix</keyword>
<evidence type="ECO:0000256" key="11">
    <source>
        <dbReference type="ARBA" id="ARBA00022989"/>
    </source>
</evidence>
<dbReference type="SUPFAM" id="SSF55874">
    <property type="entry name" value="ATPase domain of HSP90 chaperone/DNA topoisomerase II/histidine kinase"/>
    <property type="match status" value="1"/>
</dbReference>
<keyword evidence="4" id="KW-1003">Cell membrane</keyword>
<dbReference type="InterPro" id="IPR013767">
    <property type="entry name" value="PAS_fold"/>
</dbReference>
<dbReference type="InterPro" id="IPR000014">
    <property type="entry name" value="PAS"/>
</dbReference>
<dbReference type="PROSITE" id="PS50885">
    <property type="entry name" value="HAMP"/>
    <property type="match status" value="1"/>
</dbReference>
<feature type="transmembrane region" description="Helical" evidence="14">
    <location>
        <begin position="54"/>
        <end position="77"/>
    </location>
</feature>
<comment type="catalytic activity">
    <reaction evidence="1">
        <text>ATP + protein L-histidine = ADP + protein N-phospho-L-histidine.</text>
        <dbReference type="EC" id="2.7.13.3"/>
    </reaction>
</comment>
<dbReference type="Gene3D" id="3.30.450.20">
    <property type="entry name" value="PAS domain"/>
    <property type="match status" value="1"/>
</dbReference>
<proteinExistence type="predicted"/>
<keyword evidence="7 14" id="KW-0812">Transmembrane</keyword>
<evidence type="ECO:0000313" key="17">
    <source>
        <dbReference type="EMBL" id="GGA20581.1"/>
    </source>
</evidence>
<dbReference type="PRINTS" id="PR00344">
    <property type="entry name" value="BCTRLSENSOR"/>
</dbReference>
<evidence type="ECO:0000256" key="4">
    <source>
        <dbReference type="ARBA" id="ARBA00022475"/>
    </source>
</evidence>
<dbReference type="Gene3D" id="3.30.565.10">
    <property type="entry name" value="Histidine kinase-like ATPase, C-terminal domain"/>
    <property type="match status" value="1"/>
</dbReference>
<dbReference type="EMBL" id="BMKA01000003">
    <property type="protein sequence ID" value="GGA20581.1"/>
    <property type="molecule type" value="Genomic_DNA"/>
</dbReference>
<dbReference type="SUPFAM" id="SSF158472">
    <property type="entry name" value="HAMP domain-like"/>
    <property type="match status" value="1"/>
</dbReference>
<dbReference type="InterPro" id="IPR003661">
    <property type="entry name" value="HisK_dim/P_dom"/>
</dbReference>
<feature type="transmembrane region" description="Helical" evidence="14">
    <location>
        <begin position="21"/>
        <end position="42"/>
    </location>
</feature>
<reference evidence="17" key="2">
    <citation type="submission" date="2020-09" db="EMBL/GenBank/DDBJ databases">
        <authorList>
            <person name="Sun Q."/>
            <person name="Zhou Y."/>
        </authorList>
    </citation>
    <scope>NUCLEOTIDE SEQUENCE</scope>
    <source>
        <strain evidence="17">CGMCC 1.15880</strain>
    </source>
</reference>
<dbReference type="FunFam" id="1.10.287.130:FF:000107">
    <property type="entry name" value="Sensor histidine kinase YycG"/>
    <property type="match status" value="1"/>
</dbReference>
<dbReference type="PANTHER" id="PTHR42878">
    <property type="entry name" value="TWO-COMPONENT HISTIDINE KINASE"/>
    <property type="match status" value="1"/>
</dbReference>
<sequence length="748" mass="83468">MHLGILWRRVNGWRKKRRVQTVFAISLALLAPILVFTTYFVLRATNGSVSNDLIRFVLLCDFVYVLVVAALVSQRILRIVTARNKKTAGSRLHMRLSGVFAFVALVPTVMVAVISTILLNFGFENWFSTRVQNVVGNSLAAAQAYETEQRNDLVADAQLLAQFLNQQRRILGINAEQELRSSLTLGQQRIQRGLKEAFVIDGAANLKARGERSYLFDFEPPSDNSLKEAEAGKTVVIQDWDNNEFRALVRLSTYPDRYIYVSRRVDGEILNLLDETKETVALYNQGEQERDQLLFDLALIYMAFALIVILAAIWLGLWFAERLSRPVARLAGAVERVGEGDLGVQVREEDGDDEIAMLGQIFNRMTQQVKRQHDDLIEANERTERRRRLFDSVLSGVTAGVIGLNEHGQIAMMNTAAARLLNLDVDGDANAELILAVPEFSGLFAKLEDKTSGVAQEEVRLTRTGSPEILLVRMAKRVSEDGELEGYVVTFDDVTSLVSAQRMAAWGDVARRIAHEIKNPLTPIQLSAERMKRKFGPKLGDEGADLGQYADVIIRQTNDLRRIVDEFSKFARMPEPERRDQDLAKLIRDVVVLQQSALSPTKVNLVMEAESIQAVIDATMFNQAMTNLIKNAGEAIEGMEEKPEDFAPEIRVIVRCENGSTEIEIQDNGMGLPAENRSRLFEPYVTHRDSGTGLGLPIVKKIIEEHGGTLELLDAPAFDGTGRVGAMARIVLPFGNEFSNVTENIKVA</sequence>
<dbReference type="InterPro" id="IPR003660">
    <property type="entry name" value="HAMP_dom"/>
</dbReference>
<dbReference type="InterPro" id="IPR036097">
    <property type="entry name" value="HisK_dim/P_sf"/>
</dbReference>
<evidence type="ECO:0000256" key="2">
    <source>
        <dbReference type="ARBA" id="ARBA00004651"/>
    </source>
</evidence>
<dbReference type="CDD" id="cd00130">
    <property type="entry name" value="PAS"/>
    <property type="match status" value="1"/>
</dbReference>
<evidence type="ECO:0000256" key="13">
    <source>
        <dbReference type="ARBA" id="ARBA00023136"/>
    </source>
</evidence>
<dbReference type="Pfam" id="PF00672">
    <property type="entry name" value="HAMP"/>
    <property type="match status" value="1"/>
</dbReference>
<keyword evidence="18" id="KW-1185">Reference proteome</keyword>
<dbReference type="Pfam" id="PF00989">
    <property type="entry name" value="PAS"/>
    <property type="match status" value="1"/>
</dbReference>
<dbReference type="GO" id="GO:0006355">
    <property type="term" value="P:regulation of DNA-templated transcription"/>
    <property type="evidence" value="ECO:0007669"/>
    <property type="project" value="InterPro"/>
</dbReference>
<dbReference type="SMART" id="SM00388">
    <property type="entry name" value="HisKA"/>
    <property type="match status" value="1"/>
</dbReference>
<organism evidence="17 18">
    <name type="scientific">Neptunicoccus cionae</name>
    <dbReference type="NCBI Taxonomy" id="2035344"/>
    <lineage>
        <taxon>Bacteria</taxon>
        <taxon>Pseudomonadati</taxon>
        <taxon>Pseudomonadota</taxon>
        <taxon>Alphaproteobacteria</taxon>
        <taxon>Rhodobacterales</taxon>
        <taxon>Paracoccaceae</taxon>
        <taxon>Neptunicoccus</taxon>
    </lineage>
</organism>
<evidence type="ECO:0000256" key="6">
    <source>
        <dbReference type="ARBA" id="ARBA00022679"/>
    </source>
</evidence>
<dbReference type="Pfam" id="PF02518">
    <property type="entry name" value="HATPase_c"/>
    <property type="match status" value="1"/>
</dbReference>
<dbReference type="Gene3D" id="1.10.287.130">
    <property type="match status" value="1"/>
</dbReference>
<dbReference type="CDD" id="cd00082">
    <property type="entry name" value="HisKA"/>
    <property type="match status" value="1"/>
</dbReference>
<dbReference type="EC" id="2.7.13.3" evidence="3"/>
<keyword evidence="5" id="KW-0597">Phosphoprotein</keyword>